<dbReference type="GO" id="GO:0051301">
    <property type="term" value="P:cell division"/>
    <property type="evidence" value="ECO:0007669"/>
    <property type="project" value="UniProtKB-KW"/>
</dbReference>
<evidence type="ECO:0000256" key="4">
    <source>
        <dbReference type="ARBA" id="ARBA00022801"/>
    </source>
</evidence>
<dbReference type="Pfam" id="PF00581">
    <property type="entry name" value="Rhodanese"/>
    <property type="match status" value="1"/>
</dbReference>
<sequence length="267" mass="31431">MQTRSQSSSDSHSDHLVNFFDKTLSTVTPNRVRNRQRRCKPLPLCLSDNEKNMPTRSYNEDENSENCRSIKRTKIDDDNDKENNLFIKRSRRGVGLIRSFTEPDEEQIKASVELGSNRDLIGDRSRSHLLPRCTSRKHPNLAFISPEMLIDVLQNVYASEIEILQVIDCCYPYEYEGGHVQWAKNLYTRSQIHNEYFLKPSELNDSSRRIIFIFHCKFSSERALSLLRFFRSEDRNIHEQSYPRLHYPEIYLLEGGYKAFYGYSTKN</sequence>
<protein>
    <recommendedName>
        <fullName evidence="2">protein-tyrosine-phosphatase</fullName>
        <ecNumber evidence="2">3.1.3.48</ecNumber>
    </recommendedName>
</protein>
<evidence type="ECO:0000259" key="7">
    <source>
        <dbReference type="PROSITE" id="PS50206"/>
    </source>
</evidence>
<dbReference type="GO" id="GO:0110032">
    <property type="term" value="P:positive regulation of G2/MI transition of meiotic cell cycle"/>
    <property type="evidence" value="ECO:0007669"/>
    <property type="project" value="TreeGrafter"/>
</dbReference>
<evidence type="ECO:0000256" key="6">
    <source>
        <dbReference type="ARBA" id="ARBA00023306"/>
    </source>
</evidence>
<comment type="similarity">
    <text evidence="1">Belongs to the MPI phosphatase family.</text>
</comment>
<evidence type="ECO:0000256" key="2">
    <source>
        <dbReference type="ARBA" id="ARBA00013064"/>
    </source>
</evidence>
<reference evidence="8" key="1">
    <citation type="submission" date="2021-02" db="EMBL/GenBank/DDBJ databases">
        <authorList>
            <person name="Nowell W R."/>
        </authorList>
    </citation>
    <scope>NUCLEOTIDE SEQUENCE</scope>
</reference>
<proteinExistence type="inferred from homology"/>
<name>A0A821UKT9_9BILA</name>
<dbReference type="Proteomes" id="UP000663838">
    <property type="component" value="Unassembled WGS sequence"/>
</dbReference>
<dbReference type="GO" id="GO:0010971">
    <property type="term" value="P:positive regulation of G2/M transition of mitotic cell cycle"/>
    <property type="evidence" value="ECO:0007669"/>
    <property type="project" value="TreeGrafter"/>
</dbReference>
<dbReference type="PANTHER" id="PTHR10828:SF17">
    <property type="entry name" value="PROTEIN-TYROSINE-PHOSPHATASE"/>
    <property type="match status" value="1"/>
</dbReference>
<dbReference type="SMART" id="SM00450">
    <property type="entry name" value="RHOD"/>
    <property type="match status" value="1"/>
</dbReference>
<dbReference type="PROSITE" id="PS50206">
    <property type="entry name" value="RHODANESE_3"/>
    <property type="match status" value="1"/>
</dbReference>
<dbReference type="InterPro" id="IPR001763">
    <property type="entry name" value="Rhodanese-like_dom"/>
</dbReference>
<evidence type="ECO:0000256" key="1">
    <source>
        <dbReference type="ARBA" id="ARBA00011065"/>
    </source>
</evidence>
<dbReference type="InterPro" id="IPR036873">
    <property type="entry name" value="Rhodanese-like_dom_sf"/>
</dbReference>
<dbReference type="GO" id="GO:0005737">
    <property type="term" value="C:cytoplasm"/>
    <property type="evidence" value="ECO:0007669"/>
    <property type="project" value="TreeGrafter"/>
</dbReference>
<evidence type="ECO:0000256" key="5">
    <source>
        <dbReference type="ARBA" id="ARBA00022912"/>
    </source>
</evidence>
<dbReference type="GO" id="GO:0005634">
    <property type="term" value="C:nucleus"/>
    <property type="evidence" value="ECO:0007669"/>
    <property type="project" value="TreeGrafter"/>
</dbReference>
<evidence type="ECO:0000313" key="9">
    <source>
        <dbReference type="Proteomes" id="UP000663838"/>
    </source>
</evidence>
<dbReference type="SUPFAM" id="SSF52821">
    <property type="entry name" value="Rhodanese/Cell cycle control phosphatase"/>
    <property type="match status" value="1"/>
</dbReference>
<dbReference type="EMBL" id="CAJOBS010004954">
    <property type="protein sequence ID" value="CAF4891123.1"/>
    <property type="molecule type" value="Genomic_DNA"/>
</dbReference>
<dbReference type="PANTHER" id="PTHR10828">
    <property type="entry name" value="M-PHASE INDUCER PHOSPHATASE DUAL SPECIFICITY PHOSPHATASE CDC25"/>
    <property type="match status" value="1"/>
</dbReference>
<dbReference type="EC" id="3.1.3.48" evidence="2"/>
<feature type="domain" description="Rhodanese" evidence="7">
    <location>
        <begin position="160"/>
        <end position="266"/>
    </location>
</feature>
<dbReference type="GO" id="GO:0004725">
    <property type="term" value="F:protein tyrosine phosphatase activity"/>
    <property type="evidence" value="ECO:0007669"/>
    <property type="project" value="UniProtKB-EC"/>
</dbReference>
<keyword evidence="6" id="KW-0131">Cell cycle</keyword>
<comment type="caution">
    <text evidence="8">The sequence shown here is derived from an EMBL/GenBank/DDBJ whole genome shotgun (WGS) entry which is preliminary data.</text>
</comment>
<keyword evidence="4" id="KW-0378">Hydrolase</keyword>
<accession>A0A821UKT9</accession>
<dbReference type="Gene3D" id="3.40.250.10">
    <property type="entry name" value="Rhodanese-like domain"/>
    <property type="match status" value="1"/>
</dbReference>
<keyword evidence="5" id="KW-0904">Protein phosphatase</keyword>
<organism evidence="8 9">
    <name type="scientific">Rotaria socialis</name>
    <dbReference type="NCBI Taxonomy" id="392032"/>
    <lineage>
        <taxon>Eukaryota</taxon>
        <taxon>Metazoa</taxon>
        <taxon>Spiralia</taxon>
        <taxon>Gnathifera</taxon>
        <taxon>Rotifera</taxon>
        <taxon>Eurotatoria</taxon>
        <taxon>Bdelloidea</taxon>
        <taxon>Philodinida</taxon>
        <taxon>Philodinidae</taxon>
        <taxon>Rotaria</taxon>
    </lineage>
</organism>
<dbReference type="AlphaFoldDB" id="A0A821UKT9"/>
<keyword evidence="3" id="KW-0132">Cell division</keyword>
<dbReference type="PRINTS" id="PR00716">
    <property type="entry name" value="MPIPHPHTASE"/>
</dbReference>
<dbReference type="GO" id="GO:0000086">
    <property type="term" value="P:G2/M transition of mitotic cell cycle"/>
    <property type="evidence" value="ECO:0007669"/>
    <property type="project" value="TreeGrafter"/>
</dbReference>
<dbReference type="InterPro" id="IPR000751">
    <property type="entry name" value="MPI_Phosphatase"/>
</dbReference>
<evidence type="ECO:0000256" key="3">
    <source>
        <dbReference type="ARBA" id="ARBA00022618"/>
    </source>
</evidence>
<gene>
    <name evidence="8" type="ORF">TOA249_LOCUS30008</name>
</gene>
<evidence type="ECO:0000313" key="8">
    <source>
        <dbReference type="EMBL" id="CAF4891123.1"/>
    </source>
</evidence>